<dbReference type="Proteomes" id="UP000184330">
    <property type="component" value="Unassembled WGS sequence"/>
</dbReference>
<dbReference type="InterPro" id="IPR029063">
    <property type="entry name" value="SAM-dependent_MTases_sf"/>
</dbReference>
<protein>
    <recommendedName>
        <fullName evidence="3">Methyltransferase type 11 domain-containing protein</fullName>
    </recommendedName>
</protein>
<dbReference type="AlphaFoldDB" id="A0A1L7XKP9"/>
<reference evidence="1" key="1">
    <citation type="submission" date="2016-03" db="EMBL/GenBank/DDBJ databases">
        <authorList>
            <person name="Ploux O."/>
        </authorList>
    </citation>
    <scope>NUCLEOTIDE SEQUENCE [LARGE SCALE GENOMIC DNA]</scope>
    <source>
        <strain evidence="1">UAMH 11012</strain>
    </source>
</reference>
<dbReference type="EMBL" id="FJOG01000031">
    <property type="protein sequence ID" value="CZR65517.1"/>
    <property type="molecule type" value="Genomic_DNA"/>
</dbReference>
<name>A0A1L7XKP9_9HELO</name>
<evidence type="ECO:0008006" key="3">
    <source>
        <dbReference type="Google" id="ProtNLM"/>
    </source>
</evidence>
<keyword evidence="2" id="KW-1185">Reference proteome</keyword>
<dbReference type="Gene3D" id="3.40.50.150">
    <property type="entry name" value="Vaccinia Virus protein VP39"/>
    <property type="match status" value="1"/>
</dbReference>
<organism evidence="1 2">
    <name type="scientific">Phialocephala subalpina</name>
    <dbReference type="NCBI Taxonomy" id="576137"/>
    <lineage>
        <taxon>Eukaryota</taxon>
        <taxon>Fungi</taxon>
        <taxon>Dikarya</taxon>
        <taxon>Ascomycota</taxon>
        <taxon>Pezizomycotina</taxon>
        <taxon>Leotiomycetes</taxon>
        <taxon>Helotiales</taxon>
        <taxon>Mollisiaceae</taxon>
        <taxon>Phialocephala</taxon>
        <taxon>Phialocephala fortinii species complex</taxon>
    </lineage>
</organism>
<proteinExistence type="predicted"/>
<dbReference type="SUPFAM" id="SSF53335">
    <property type="entry name" value="S-adenosyl-L-methionine-dependent methyltransferases"/>
    <property type="match status" value="1"/>
</dbReference>
<evidence type="ECO:0000313" key="2">
    <source>
        <dbReference type="Proteomes" id="UP000184330"/>
    </source>
</evidence>
<sequence length="202" mass="23637">MRSANLKLSEYNLPIDEMEKERLSISTLFSILVHNTERSIVAENMILRSIFRLYYAQSNHHVAFWTKTVSRGEVISVDICPIQAPEYKPFEPTIQGIDAEDEWKMQDFDFIHFSMTFTCFKAGREMFDKAYKALRPGGCIEFKDWLFPLQSLFMPANALEEWSKAILQAVRDLGKDWECPKGSCSRLDQGQYTTNEVRRMYY</sequence>
<accession>A0A1L7XKP9</accession>
<evidence type="ECO:0000313" key="1">
    <source>
        <dbReference type="EMBL" id="CZR65517.1"/>
    </source>
</evidence>
<dbReference type="STRING" id="576137.A0A1L7XKP9"/>
<gene>
    <name evidence="1" type="ORF">PAC_15417</name>
</gene>